<keyword evidence="2" id="KW-1185">Reference proteome</keyword>
<name>A0ABR0T851_AURPU</name>
<comment type="caution">
    <text evidence="1">The sequence shown here is derived from an EMBL/GenBank/DDBJ whole genome shotgun (WGS) entry which is preliminary data.</text>
</comment>
<accession>A0ABR0T851</accession>
<protein>
    <submittedName>
        <fullName evidence="1">Uncharacterized protein</fullName>
    </submittedName>
</protein>
<organism evidence="1 2">
    <name type="scientific">Aureobasidium pullulans</name>
    <name type="common">Black yeast</name>
    <name type="synonym">Pullularia pullulans</name>
    <dbReference type="NCBI Taxonomy" id="5580"/>
    <lineage>
        <taxon>Eukaryota</taxon>
        <taxon>Fungi</taxon>
        <taxon>Dikarya</taxon>
        <taxon>Ascomycota</taxon>
        <taxon>Pezizomycotina</taxon>
        <taxon>Dothideomycetes</taxon>
        <taxon>Dothideomycetidae</taxon>
        <taxon>Dothideales</taxon>
        <taxon>Saccotheciaceae</taxon>
        <taxon>Aureobasidium</taxon>
    </lineage>
</organism>
<reference evidence="1 2" key="1">
    <citation type="submission" date="2023-11" db="EMBL/GenBank/DDBJ databases">
        <title>Draft genome sequence and annotation of the polyextremotolerant black yeast-like fungus Aureobasidium pullulans NRRL 62042.</title>
        <authorList>
            <person name="Dielentheis-Frenken M.R.E."/>
            <person name="Wibberg D."/>
            <person name="Blank L.M."/>
            <person name="Tiso T."/>
        </authorList>
    </citation>
    <scope>NUCLEOTIDE SEQUENCE [LARGE SCALE GENOMIC DNA]</scope>
    <source>
        <strain evidence="1 2">NRRL 62042</strain>
    </source>
</reference>
<gene>
    <name evidence="1" type="ORF">QM012_004158</name>
</gene>
<sequence length="172" mass="19075">MVTKDEGPPGPIYKYLTSEDLESFRINLVKTREMTTVVEAAFQQLNTQIHSINAGGPTFTTINPIKRAVRKCREVVEFAMESARAQEEVSGALIEQGRFGDALTAINEGLIVIGELKKPLVGIRDQLNNLSAKGRTIVTESLSQIGFDKEIEAWDTSVTEWLGRLVVPTWKV</sequence>
<dbReference type="EMBL" id="JASGXD010000019">
    <property type="protein sequence ID" value="KAK6000170.1"/>
    <property type="molecule type" value="Genomic_DNA"/>
</dbReference>
<proteinExistence type="predicted"/>
<evidence type="ECO:0000313" key="2">
    <source>
        <dbReference type="Proteomes" id="UP001341245"/>
    </source>
</evidence>
<evidence type="ECO:0000313" key="1">
    <source>
        <dbReference type="EMBL" id="KAK6000170.1"/>
    </source>
</evidence>
<dbReference type="Proteomes" id="UP001341245">
    <property type="component" value="Unassembled WGS sequence"/>
</dbReference>